<dbReference type="AlphaFoldDB" id="A0A2N8SYY7"/>
<dbReference type="GO" id="GO:0003700">
    <property type="term" value="F:DNA-binding transcription factor activity"/>
    <property type="evidence" value="ECO:0007669"/>
    <property type="project" value="InterPro"/>
</dbReference>
<evidence type="ECO:0000313" key="6">
    <source>
        <dbReference type="Proteomes" id="UP000235897"/>
    </source>
</evidence>
<dbReference type="PANTHER" id="PTHR30204">
    <property type="entry name" value="REDOX-CYCLING DRUG-SENSING TRANSCRIPTIONAL ACTIVATOR SOXR"/>
    <property type="match status" value="1"/>
</dbReference>
<protein>
    <submittedName>
        <fullName evidence="5">Helix-turn-helix-type transcriptional regulator</fullName>
    </submittedName>
</protein>
<accession>A0A2N8SYY7</accession>
<organism evidence="5 6">
    <name type="scientific">Stutzerimonas stutzeri</name>
    <name type="common">Pseudomonas stutzeri</name>
    <dbReference type="NCBI Taxonomy" id="316"/>
    <lineage>
        <taxon>Bacteria</taxon>
        <taxon>Pseudomonadati</taxon>
        <taxon>Pseudomonadota</taxon>
        <taxon>Gammaproteobacteria</taxon>
        <taxon>Pseudomonadales</taxon>
        <taxon>Pseudomonadaceae</taxon>
        <taxon>Stutzerimonas</taxon>
    </lineage>
</organism>
<dbReference type="GO" id="GO:0003677">
    <property type="term" value="F:DNA binding"/>
    <property type="evidence" value="ECO:0007669"/>
    <property type="project" value="UniProtKB-KW"/>
</dbReference>
<dbReference type="PROSITE" id="PS50937">
    <property type="entry name" value="HTH_MERR_2"/>
    <property type="match status" value="1"/>
</dbReference>
<keyword evidence="1" id="KW-0805">Transcription regulation</keyword>
<dbReference type="Proteomes" id="UP000235897">
    <property type="component" value="Unassembled WGS sequence"/>
</dbReference>
<dbReference type="InterPro" id="IPR047057">
    <property type="entry name" value="MerR_fam"/>
</dbReference>
<dbReference type="InterPro" id="IPR009061">
    <property type="entry name" value="DNA-bd_dom_put_sf"/>
</dbReference>
<keyword evidence="2" id="KW-0238">DNA-binding</keyword>
<dbReference type="Pfam" id="PF13411">
    <property type="entry name" value="MerR_1"/>
    <property type="match status" value="1"/>
</dbReference>
<proteinExistence type="predicted"/>
<evidence type="ECO:0000256" key="2">
    <source>
        <dbReference type="ARBA" id="ARBA00023125"/>
    </source>
</evidence>
<sequence>MALTFDEENGVTGPDGWFPIREVARLTGVNPVTLRAWERRYGLIVPRRTPKGHRLYDNSHVLRIRGILNWLDRGVAVSQVKQLLDSHQIIDLTEHNPWRDLHEQMLQATAQLAERQLDDSFNRAFSLYPPRTLCEHLLLPLLASLEQRWTGQFGAELERGLFNTWLRTKLGSRLYHFNRQHNGAPLLLIPLGDRRFEPGLWLCAWLLSSVGWPVEIIEWPVPLAELPLALARLNPCGLLLYGSQSMDSGNLRRQLPRIVDPQRLPLLMAGPTASIHQAELRDIDGLTLAADALAALDALQANPSFEKPQGPIR</sequence>
<dbReference type="CDD" id="cd01104">
    <property type="entry name" value="HTH_MlrA-CarA"/>
    <property type="match status" value="1"/>
</dbReference>
<evidence type="ECO:0000259" key="4">
    <source>
        <dbReference type="PROSITE" id="PS50937"/>
    </source>
</evidence>
<comment type="caution">
    <text evidence="5">The sequence shown here is derived from an EMBL/GenBank/DDBJ whole genome shotgun (WGS) entry which is preliminary data.</text>
</comment>
<dbReference type="EMBL" id="POUW01000001">
    <property type="protein sequence ID" value="PNG07709.1"/>
    <property type="molecule type" value="Genomic_DNA"/>
</dbReference>
<dbReference type="Gene3D" id="1.10.1240.10">
    <property type="entry name" value="Methionine synthase domain"/>
    <property type="match status" value="1"/>
</dbReference>
<dbReference type="RefSeq" id="WP_021206849.1">
    <property type="nucleotide sequence ID" value="NZ_JAMOIG010000020.1"/>
</dbReference>
<reference evidence="5 6" key="1">
    <citation type="submission" date="2018-01" db="EMBL/GenBank/DDBJ databases">
        <title>Denitrification phenotypes of diverse strains of Pseudomonas stutzeri.</title>
        <authorList>
            <person name="Milligan D.A."/>
            <person name="Bergaust L."/>
            <person name="Bakken L.R."/>
            <person name="Frostegard A."/>
        </authorList>
    </citation>
    <scope>NUCLEOTIDE SEQUENCE [LARGE SCALE GENOMIC DNA]</scope>
    <source>
        <strain evidence="5 6">28a3</strain>
    </source>
</reference>
<dbReference type="PANTHER" id="PTHR30204:SF67">
    <property type="entry name" value="HTH-TYPE TRANSCRIPTIONAL REGULATOR MLRA-RELATED"/>
    <property type="match status" value="1"/>
</dbReference>
<dbReference type="InterPro" id="IPR000551">
    <property type="entry name" value="MerR-type_HTH_dom"/>
</dbReference>
<dbReference type="OrthoDB" id="9800334at2"/>
<feature type="domain" description="HTH merR-type" evidence="4">
    <location>
        <begin position="17"/>
        <end position="86"/>
    </location>
</feature>
<evidence type="ECO:0000256" key="1">
    <source>
        <dbReference type="ARBA" id="ARBA00023015"/>
    </source>
</evidence>
<name>A0A2N8SYY7_STUST</name>
<evidence type="ECO:0000256" key="3">
    <source>
        <dbReference type="ARBA" id="ARBA00023163"/>
    </source>
</evidence>
<dbReference type="Gene3D" id="1.10.1660.10">
    <property type="match status" value="1"/>
</dbReference>
<dbReference type="SUPFAM" id="SSF46955">
    <property type="entry name" value="Putative DNA-binding domain"/>
    <property type="match status" value="1"/>
</dbReference>
<gene>
    <name evidence="5" type="ORF">CXL00_01195</name>
</gene>
<evidence type="ECO:0000313" key="5">
    <source>
        <dbReference type="EMBL" id="PNG07709.1"/>
    </source>
</evidence>
<dbReference type="InterPro" id="IPR036594">
    <property type="entry name" value="Meth_synthase_dom"/>
</dbReference>
<keyword evidence="3" id="KW-0804">Transcription</keyword>
<dbReference type="SMART" id="SM00422">
    <property type="entry name" value="HTH_MERR"/>
    <property type="match status" value="1"/>
</dbReference>